<feature type="compositionally biased region" description="Polar residues" evidence="1">
    <location>
        <begin position="597"/>
        <end position="612"/>
    </location>
</feature>
<dbReference type="Proteomes" id="UP000325081">
    <property type="component" value="Unassembled WGS sequence"/>
</dbReference>
<feature type="compositionally biased region" description="Polar residues" evidence="1">
    <location>
        <begin position="288"/>
        <end position="299"/>
    </location>
</feature>
<keyword evidence="4" id="KW-1185">Reference proteome</keyword>
<sequence length="930" mass="105090">MTRHRRLLPHESHSTSRCNCKLIMSAFTSAIKLVPRKCRLFRALSLNSPARPEEDFHNPRIGKFLEDTRMDVDRQTDLLEARMHDNWSFGSNYNICSQSRKISIGVLVDSISMMEPKDIKETVIRIAQNGSSSKENCFKDGKQHTSPVQKHWTAAPDTSPWVSTRSCNQKMFSAAAVHDAEHTPSFLVTSRSRPRSKLLEKASAAHSVKFFAGQTGLESDLCSGKNLGAEIHSVEIGNSNAEHLGNTVDSIEPKVLQEEVPAEDKTRNTETAGRETLRMKLWEVLENVSSPNRHCSDSQPIKFHPDQRDGKQSHIEKKNPNSDTIESDSDTHNFRRPVTRSLNRIRASTKNRPSKVVAPKSSKHKKERPEKRILPQKEDRSGIFSDNFNDCSLPCKRKKTGRLIRGGETHQVHKHGKVEERQKSQDKSRSVPAVEKLAVHEVISADRSGHRISDVFVEPKSSIKKKISEPPLNMMNEKLEDVEQPIDDVTVSKLKDQQGDKHHVFLGSKMNSVHNPLTSTFEIKSHGCLPERNAAKIQKSDEKVFNMKGVGSFRSLMSSIQAEPNMQLKSSDEGCKLMYSGLMKPSFIIQDDEDGRSISSTEVTDSEGSVNDSLMKGCQESKQLSLEIYIHDDFQHGSDKCAGHKKDVEGTDCTPVAESLKGIQDTSKLQMNVKQNHEDGLGRAVELFTVALARVKTKIKSVSNKRSSEILGAAAENILVLLQDAESHIKTDMGKVNNLTEQKRKRLETRFQALALNVSLAKLCYSFCCRTVSWLYVFAEKRVSAQRVQQRAFNGRDTAPTMTWALPEFIKAAWIILLFLSTSTNRVEGYSVTPFEQQDQLLGIYKKFAEEVDRHLQDYGGMIEDLEEHEIELKRYVERQRAAHRKALLQVEQGIKIQLDDAESRIMDVQELAKERMLQLKLVVNEFTFC</sequence>
<feature type="compositionally biased region" description="Basic and acidic residues" evidence="1">
    <location>
        <begin position="405"/>
        <end position="429"/>
    </location>
</feature>
<evidence type="ECO:0000259" key="2">
    <source>
        <dbReference type="Pfam" id="PF20435"/>
    </source>
</evidence>
<feature type="region of interest" description="Disordered" evidence="1">
    <location>
        <begin position="405"/>
        <end position="432"/>
    </location>
</feature>
<feature type="compositionally biased region" description="Basic and acidic residues" evidence="1">
    <location>
        <begin position="303"/>
        <end position="320"/>
    </location>
</feature>
<proteinExistence type="predicted"/>
<feature type="domain" description="Meiosis-specific protein ASY3-like coiled-coil" evidence="2">
    <location>
        <begin position="83"/>
        <end position="449"/>
    </location>
</feature>
<feature type="domain" description="Meiosis-specific protein ASY3-like coiled-coil" evidence="2">
    <location>
        <begin position="836"/>
        <end position="926"/>
    </location>
</feature>
<feature type="domain" description="Meiosis-specific protein ASY3-like coiled-coil" evidence="2">
    <location>
        <begin position="601"/>
        <end position="753"/>
    </location>
</feature>
<dbReference type="EMBL" id="BKCP01007371">
    <property type="protein sequence ID" value="GER45871.1"/>
    <property type="molecule type" value="Genomic_DNA"/>
</dbReference>
<comment type="caution">
    <text evidence="3">The sequence shown here is derived from an EMBL/GenBank/DDBJ whole genome shotgun (WGS) entry which is preliminary data.</text>
</comment>
<dbReference type="InterPro" id="IPR046845">
    <property type="entry name" value="ASY3-like_CC"/>
</dbReference>
<feature type="compositionally biased region" description="Basic and acidic residues" evidence="1">
    <location>
        <begin position="367"/>
        <end position="381"/>
    </location>
</feature>
<organism evidence="3 4">
    <name type="scientific">Striga asiatica</name>
    <name type="common">Asiatic witchweed</name>
    <name type="synonym">Buchnera asiatica</name>
    <dbReference type="NCBI Taxonomy" id="4170"/>
    <lineage>
        <taxon>Eukaryota</taxon>
        <taxon>Viridiplantae</taxon>
        <taxon>Streptophyta</taxon>
        <taxon>Embryophyta</taxon>
        <taxon>Tracheophyta</taxon>
        <taxon>Spermatophyta</taxon>
        <taxon>Magnoliopsida</taxon>
        <taxon>eudicotyledons</taxon>
        <taxon>Gunneridae</taxon>
        <taxon>Pentapetalae</taxon>
        <taxon>asterids</taxon>
        <taxon>lamiids</taxon>
        <taxon>Lamiales</taxon>
        <taxon>Orobanchaceae</taxon>
        <taxon>Buchnereae</taxon>
        <taxon>Striga</taxon>
    </lineage>
</organism>
<dbReference type="GO" id="GO:0051321">
    <property type="term" value="P:meiotic cell cycle"/>
    <property type="evidence" value="ECO:0007669"/>
    <property type="project" value="InterPro"/>
</dbReference>
<feature type="region of interest" description="Disordered" evidence="1">
    <location>
        <begin position="288"/>
        <end position="383"/>
    </location>
</feature>
<dbReference type="AlphaFoldDB" id="A0A5A7QPN1"/>
<dbReference type="Pfam" id="PF20435">
    <property type="entry name" value="ASY3-like"/>
    <property type="match status" value="3"/>
</dbReference>
<feature type="region of interest" description="Disordered" evidence="1">
    <location>
        <begin position="593"/>
        <end position="612"/>
    </location>
</feature>
<evidence type="ECO:0000313" key="4">
    <source>
        <dbReference type="Proteomes" id="UP000325081"/>
    </source>
</evidence>
<dbReference type="PANTHER" id="PTHR36027">
    <property type="entry name" value="MEIOSIS-SPECIFIC PROTEIN ASY3"/>
    <property type="match status" value="1"/>
</dbReference>
<accession>A0A5A7QPN1</accession>
<dbReference type="OrthoDB" id="751607at2759"/>
<gene>
    <name evidence="3" type="ORF">STAS_22854</name>
</gene>
<evidence type="ECO:0000313" key="3">
    <source>
        <dbReference type="EMBL" id="GER45871.1"/>
    </source>
</evidence>
<name>A0A5A7QPN1_STRAF</name>
<protein>
    <recommendedName>
        <fullName evidence="2">Meiosis-specific protein ASY3-like coiled-coil domain-containing protein</fullName>
    </recommendedName>
</protein>
<dbReference type="PANTHER" id="PTHR36027:SF1">
    <property type="entry name" value="MEIOSIS-SPECIFIC PROTEIN ASY3"/>
    <property type="match status" value="1"/>
</dbReference>
<dbReference type="InterPro" id="IPR037731">
    <property type="entry name" value="ASY3-like"/>
</dbReference>
<evidence type="ECO:0000256" key="1">
    <source>
        <dbReference type="SAM" id="MobiDB-lite"/>
    </source>
</evidence>
<reference evidence="4" key="1">
    <citation type="journal article" date="2019" name="Curr. Biol.">
        <title>Genome Sequence of Striga asiatica Provides Insight into the Evolution of Plant Parasitism.</title>
        <authorList>
            <person name="Yoshida S."/>
            <person name="Kim S."/>
            <person name="Wafula E.K."/>
            <person name="Tanskanen J."/>
            <person name="Kim Y.M."/>
            <person name="Honaas L."/>
            <person name="Yang Z."/>
            <person name="Spallek T."/>
            <person name="Conn C.E."/>
            <person name="Ichihashi Y."/>
            <person name="Cheong K."/>
            <person name="Cui S."/>
            <person name="Der J.P."/>
            <person name="Gundlach H."/>
            <person name="Jiao Y."/>
            <person name="Hori C."/>
            <person name="Ishida J.K."/>
            <person name="Kasahara H."/>
            <person name="Kiba T."/>
            <person name="Kim M.S."/>
            <person name="Koo N."/>
            <person name="Laohavisit A."/>
            <person name="Lee Y.H."/>
            <person name="Lumba S."/>
            <person name="McCourt P."/>
            <person name="Mortimer J.C."/>
            <person name="Mutuku J.M."/>
            <person name="Nomura T."/>
            <person name="Sasaki-Sekimoto Y."/>
            <person name="Seto Y."/>
            <person name="Wang Y."/>
            <person name="Wakatake T."/>
            <person name="Sakakibara H."/>
            <person name="Demura T."/>
            <person name="Yamaguchi S."/>
            <person name="Yoneyama K."/>
            <person name="Manabe R.I."/>
            <person name="Nelson D.C."/>
            <person name="Schulman A.H."/>
            <person name="Timko M.P."/>
            <person name="dePamphilis C.W."/>
            <person name="Choi D."/>
            <person name="Shirasu K."/>
        </authorList>
    </citation>
    <scope>NUCLEOTIDE SEQUENCE [LARGE SCALE GENOMIC DNA]</scope>
    <source>
        <strain evidence="4">cv. UVA1</strain>
    </source>
</reference>